<dbReference type="PANTHER" id="PTHR37984">
    <property type="entry name" value="PROTEIN CBG26694"/>
    <property type="match status" value="1"/>
</dbReference>
<evidence type="ECO:0000313" key="9">
    <source>
        <dbReference type="Proteomes" id="UP000507470"/>
    </source>
</evidence>
<name>A0A6J8C4J2_MYTCO</name>
<feature type="compositionally biased region" description="Low complexity" evidence="6">
    <location>
        <begin position="164"/>
        <end position="185"/>
    </location>
</feature>
<keyword evidence="5" id="KW-0511">Multifunctional enzyme</keyword>
<dbReference type="GO" id="GO:0004519">
    <property type="term" value="F:endonuclease activity"/>
    <property type="evidence" value="ECO:0007669"/>
    <property type="project" value="UniProtKB-KW"/>
</dbReference>
<keyword evidence="4" id="KW-0255">Endonuclease</keyword>
<dbReference type="Gene3D" id="2.40.70.10">
    <property type="entry name" value="Acid Proteases"/>
    <property type="match status" value="1"/>
</dbReference>
<evidence type="ECO:0000259" key="7">
    <source>
        <dbReference type="Pfam" id="PF17919"/>
    </source>
</evidence>
<protein>
    <recommendedName>
        <fullName evidence="7">Reverse transcriptase/retrotransposon-derived protein RNase H-like domain-containing protein</fullName>
    </recommendedName>
</protein>
<evidence type="ECO:0000256" key="5">
    <source>
        <dbReference type="ARBA" id="ARBA00023268"/>
    </source>
</evidence>
<dbReference type="SUPFAM" id="SSF56672">
    <property type="entry name" value="DNA/RNA polymerases"/>
    <property type="match status" value="1"/>
</dbReference>
<evidence type="ECO:0000313" key="8">
    <source>
        <dbReference type="EMBL" id="CAC5390632.1"/>
    </source>
</evidence>
<dbReference type="InterPro" id="IPR050951">
    <property type="entry name" value="Retrovirus_Pol_polyprotein"/>
</dbReference>
<reference evidence="8 9" key="1">
    <citation type="submission" date="2020-06" db="EMBL/GenBank/DDBJ databases">
        <authorList>
            <person name="Li R."/>
            <person name="Bekaert M."/>
        </authorList>
    </citation>
    <scope>NUCLEOTIDE SEQUENCE [LARGE SCALE GENOMIC DNA]</scope>
    <source>
        <strain evidence="9">wild</strain>
    </source>
</reference>
<gene>
    <name evidence="8" type="ORF">MCOR_25718</name>
</gene>
<keyword evidence="1" id="KW-0808">Transferase</keyword>
<evidence type="ECO:0000256" key="3">
    <source>
        <dbReference type="ARBA" id="ARBA00022722"/>
    </source>
</evidence>
<keyword evidence="4" id="KW-0378">Hydrolase</keyword>
<dbReference type="InterPro" id="IPR043502">
    <property type="entry name" value="DNA/RNA_pol_sf"/>
</dbReference>
<accession>A0A6J8C4J2</accession>
<sequence>MYVTITVQDWFFFLEEGVRQNIHRLKEAFLERFQRRNLEYSLQNIKQQASEAVDDYINRILAQTADSKVPEAIMVGMMVGGLRPDLVAIVIPQVPKTHQQFLAAATIAEKTVQMTTANPIENLTVQVVNIASMEDRLSAMLTEKLSNNIAEMSALQINSQSNRPYQSQRQPFQQKPQTTYRQQQNYQRPPVSSCQGCVLCIGQQRLRVLGKVCLTIQIKEKCFDFDLHVIDTLPHSLIIGVDFLETNNVTINSSRKSMEISDKCARICSLEINTGLARCIKSCALPANSEIVLPVHVSKRIQAELTLKPKSKLRAFTHENKNVFATNLKELGQATSYKHRIETHDSHPVKMPFYRQPPHLQKEIDRQVQELLDNNIIVPSTSYWFSPVRLVRNRDGSYRFAIDYHKVNKKTKSINFPLPRLEYVFDAIGTAKATMFAVLDLASGYWQIPMDQETRHKAAFIIQSGIYEWLRLPFSLSNSPASFSMVMAQDVQFRWTPQCQMAFDDFKTRLRSSPILAYADMNKPFEIICDASDYAIGHMLTQKDDQNRSRVIAYGGRSLCAAERKYHTTEKECLAIVNAIKNHDTC</sequence>
<keyword evidence="2" id="KW-0548">Nucleotidyltransferase</keyword>
<dbReference type="OrthoDB" id="6262013at2759"/>
<dbReference type="Pfam" id="PF17919">
    <property type="entry name" value="RT_RNaseH_2"/>
    <property type="match status" value="1"/>
</dbReference>
<evidence type="ECO:0000256" key="4">
    <source>
        <dbReference type="ARBA" id="ARBA00022759"/>
    </source>
</evidence>
<dbReference type="GO" id="GO:0016779">
    <property type="term" value="F:nucleotidyltransferase activity"/>
    <property type="evidence" value="ECO:0007669"/>
    <property type="project" value="UniProtKB-KW"/>
</dbReference>
<dbReference type="InterPro" id="IPR021109">
    <property type="entry name" value="Peptidase_aspartic_dom_sf"/>
</dbReference>
<feature type="region of interest" description="Disordered" evidence="6">
    <location>
        <begin position="163"/>
        <end position="185"/>
    </location>
</feature>
<dbReference type="CDD" id="cd01647">
    <property type="entry name" value="RT_LTR"/>
    <property type="match status" value="1"/>
</dbReference>
<dbReference type="EMBL" id="CACVKT020004586">
    <property type="protein sequence ID" value="CAC5390632.1"/>
    <property type="molecule type" value="Genomic_DNA"/>
</dbReference>
<dbReference type="AlphaFoldDB" id="A0A6J8C4J2"/>
<evidence type="ECO:0000256" key="1">
    <source>
        <dbReference type="ARBA" id="ARBA00022679"/>
    </source>
</evidence>
<dbReference type="Proteomes" id="UP000507470">
    <property type="component" value="Unassembled WGS sequence"/>
</dbReference>
<evidence type="ECO:0000256" key="6">
    <source>
        <dbReference type="SAM" id="MobiDB-lite"/>
    </source>
</evidence>
<keyword evidence="9" id="KW-1185">Reference proteome</keyword>
<proteinExistence type="predicted"/>
<organism evidence="8 9">
    <name type="scientific">Mytilus coruscus</name>
    <name type="common">Sea mussel</name>
    <dbReference type="NCBI Taxonomy" id="42192"/>
    <lineage>
        <taxon>Eukaryota</taxon>
        <taxon>Metazoa</taxon>
        <taxon>Spiralia</taxon>
        <taxon>Lophotrochozoa</taxon>
        <taxon>Mollusca</taxon>
        <taxon>Bivalvia</taxon>
        <taxon>Autobranchia</taxon>
        <taxon>Pteriomorphia</taxon>
        <taxon>Mytilida</taxon>
        <taxon>Mytiloidea</taxon>
        <taxon>Mytilidae</taxon>
        <taxon>Mytilinae</taxon>
        <taxon>Mytilus</taxon>
    </lineage>
</organism>
<dbReference type="Gene3D" id="3.10.10.10">
    <property type="entry name" value="HIV Type 1 Reverse Transcriptase, subunit A, domain 1"/>
    <property type="match status" value="1"/>
</dbReference>
<dbReference type="InterPro" id="IPR043128">
    <property type="entry name" value="Rev_trsase/Diguanyl_cyclase"/>
</dbReference>
<keyword evidence="3" id="KW-0540">Nuclease</keyword>
<feature type="domain" description="Reverse transcriptase/retrotransposon-derived protein RNase H-like" evidence="7">
    <location>
        <begin position="495"/>
        <end position="583"/>
    </location>
</feature>
<dbReference type="Gene3D" id="3.30.70.270">
    <property type="match status" value="1"/>
</dbReference>
<evidence type="ECO:0000256" key="2">
    <source>
        <dbReference type="ARBA" id="ARBA00022695"/>
    </source>
</evidence>
<dbReference type="InterPro" id="IPR041577">
    <property type="entry name" value="RT_RNaseH_2"/>
</dbReference>
<dbReference type="PANTHER" id="PTHR37984:SF5">
    <property type="entry name" value="PROTEIN NYNRIN-LIKE"/>
    <property type="match status" value="1"/>
</dbReference>